<dbReference type="EMBL" id="MTYJ01000010">
    <property type="protein sequence ID" value="OQV23741.1"/>
    <property type="molecule type" value="Genomic_DNA"/>
</dbReference>
<feature type="compositionally biased region" description="Low complexity" evidence="2">
    <location>
        <begin position="98"/>
        <end position="112"/>
    </location>
</feature>
<name>A0A1W0X8Z4_HYPEX</name>
<feature type="compositionally biased region" description="Polar residues" evidence="2">
    <location>
        <begin position="778"/>
        <end position="789"/>
    </location>
</feature>
<evidence type="ECO:0000313" key="4">
    <source>
        <dbReference type="EMBL" id="OQV23741.1"/>
    </source>
</evidence>
<protein>
    <submittedName>
        <fullName evidence="4">Pleckstrin-like proteiny domain-containing family G member 1</fullName>
    </submittedName>
</protein>
<feature type="domain" description="DH" evidence="3">
    <location>
        <begin position="151"/>
        <end position="328"/>
    </location>
</feature>
<feature type="region of interest" description="Disordered" evidence="2">
    <location>
        <begin position="748"/>
        <end position="841"/>
    </location>
</feature>
<dbReference type="GO" id="GO:0031267">
    <property type="term" value="F:small GTPase binding"/>
    <property type="evidence" value="ECO:0007669"/>
    <property type="project" value="TreeGrafter"/>
</dbReference>
<dbReference type="OrthoDB" id="1594986at2759"/>
<dbReference type="SMART" id="SM00325">
    <property type="entry name" value="RhoGEF"/>
    <property type="match status" value="1"/>
</dbReference>
<feature type="coiled-coil region" evidence="1">
    <location>
        <begin position="311"/>
        <end position="341"/>
    </location>
</feature>
<keyword evidence="5" id="KW-1185">Reference proteome</keyword>
<dbReference type="InterPro" id="IPR000219">
    <property type="entry name" value="DH_dom"/>
</dbReference>
<dbReference type="Pfam" id="PF22697">
    <property type="entry name" value="SOS1_NGEF_PH"/>
    <property type="match status" value="1"/>
</dbReference>
<dbReference type="AlphaFoldDB" id="A0A1W0X8Z4"/>
<feature type="region of interest" description="Disordered" evidence="2">
    <location>
        <begin position="598"/>
        <end position="645"/>
    </location>
</feature>
<dbReference type="PROSITE" id="PS50010">
    <property type="entry name" value="DH_2"/>
    <property type="match status" value="1"/>
</dbReference>
<dbReference type="SUPFAM" id="SSF50729">
    <property type="entry name" value="PH domain-like"/>
    <property type="match status" value="1"/>
</dbReference>
<gene>
    <name evidence="4" type="ORF">BV898_02477</name>
</gene>
<dbReference type="Proteomes" id="UP000192578">
    <property type="component" value="Unassembled WGS sequence"/>
</dbReference>
<organism evidence="4 5">
    <name type="scientific">Hypsibius exemplaris</name>
    <name type="common">Freshwater tardigrade</name>
    <dbReference type="NCBI Taxonomy" id="2072580"/>
    <lineage>
        <taxon>Eukaryota</taxon>
        <taxon>Metazoa</taxon>
        <taxon>Ecdysozoa</taxon>
        <taxon>Tardigrada</taxon>
        <taxon>Eutardigrada</taxon>
        <taxon>Parachela</taxon>
        <taxon>Hypsibioidea</taxon>
        <taxon>Hypsibiidae</taxon>
        <taxon>Hypsibius</taxon>
    </lineage>
</organism>
<proteinExistence type="predicted"/>
<keyword evidence="1" id="KW-0175">Coiled coil</keyword>
<comment type="caution">
    <text evidence="4">The sequence shown here is derived from an EMBL/GenBank/DDBJ whole genome shotgun (WGS) entry which is preliminary data.</text>
</comment>
<feature type="compositionally biased region" description="Basic residues" evidence="2">
    <location>
        <begin position="812"/>
        <end position="823"/>
    </location>
</feature>
<evidence type="ECO:0000256" key="1">
    <source>
        <dbReference type="SAM" id="Coils"/>
    </source>
</evidence>
<feature type="compositionally biased region" description="Basic and acidic residues" evidence="2">
    <location>
        <begin position="552"/>
        <end position="572"/>
    </location>
</feature>
<feature type="compositionally biased region" description="Basic and acidic residues" evidence="2">
    <location>
        <begin position="598"/>
        <end position="612"/>
    </location>
</feature>
<feature type="region of interest" description="Disordered" evidence="2">
    <location>
        <begin position="870"/>
        <end position="899"/>
    </location>
</feature>
<dbReference type="GO" id="GO:0005085">
    <property type="term" value="F:guanyl-nucleotide exchange factor activity"/>
    <property type="evidence" value="ECO:0007669"/>
    <property type="project" value="InterPro"/>
</dbReference>
<dbReference type="Pfam" id="PF00621">
    <property type="entry name" value="RhoGEF"/>
    <property type="match status" value="1"/>
</dbReference>
<feature type="compositionally biased region" description="Basic and acidic residues" evidence="2">
    <location>
        <begin position="765"/>
        <end position="774"/>
    </location>
</feature>
<evidence type="ECO:0000259" key="3">
    <source>
        <dbReference type="PROSITE" id="PS50010"/>
    </source>
</evidence>
<dbReference type="SUPFAM" id="SSF48065">
    <property type="entry name" value="DBL homology domain (DH-domain)"/>
    <property type="match status" value="1"/>
</dbReference>
<reference evidence="5" key="1">
    <citation type="submission" date="2017-01" db="EMBL/GenBank/DDBJ databases">
        <title>Comparative genomics of anhydrobiosis in the tardigrade Hypsibius dujardini.</title>
        <authorList>
            <person name="Yoshida Y."/>
            <person name="Koutsovoulos G."/>
            <person name="Laetsch D."/>
            <person name="Stevens L."/>
            <person name="Kumar S."/>
            <person name="Horikawa D."/>
            <person name="Ishino K."/>
            <person name="Komine S."/>
            <person name="Tomita M."/>
            <person name="Blaxter M."/>
            <person name="Arakawa K."/>
        </authorList>
    </citation>
    <scope>NUCLEOTIDE SEQUENCE [LARGE SCALE GENOMIC DNA]</scope>
    <source>
        <strain evidence="5">Z151</strain>
    </source>
</reference>
<feature type="compositionally biased region" description="Polar residues" evidence="2">
    <location>
        <begin position="616"/>
        <end position="629"/>
    </location>
</feature>
<feature type="compositionally biased region" description="Polar residues" evidence="2">
    <location>
        <begin position="870"/>
        <end position="880"/>
    </location>
</feature>
<dbReference type="InterPro" id="IPR035899">
    <property type="entry name" value="DBL_dom_sf"/>
</dbReference>
<dbReference type="CDD" id="cd00160">
    <property type="entry name" value="RhoGEF"/>
    <property type="match status" value="1"/>
</dbReference>
<feature type="region of interest" description="Disordered" evidence="2">
    <location>
        <begin position="98"/>
        <end position="129"/>
    </location>
</feature>
<dbReference type="InterPro" id="IPR055251">
    <property type="entry name" value="SOS1_NGEF_PH"/>
</dbReference>
<sequence length="928" mass="104264">MPRASSRTFSDYKMDLEWREIFGSSIDLTGCMVDILESFNMATTSDCLDIGLPPDEVSPLPRKTSPLEYEVSSVDSSHTFLSGDSGVNDLDRNSIWRNSSSSNGSAGSTASSHQSALSLIGNDGTPSNNDTNTVLATPNHYRHSSLSLGSKTHFIMDEVLHTEKNYVEDLRQICQGYLQPMRESPLFSSEDLNLVFANMEKILAFHRLFFAALVPPDLMGPAYLAQCFNEHADSFEIYTEYCINFPASVKHLAQLTTAQPEWFAARQADIGHSLQLGTYLLKPIQRILKYHLLLEKLLDNCDCDALGYQWVSEAYESMRNIAQKINEVQNQKERKIRLEELELRLQELPLSLTLGEFGELLLDDLFRLTGAKGERNLFLFANGLLIVKRKEDGTFLFKNYIAHSNLMLSEVIPENPLHFSVIAFDNPKALTVIEAKSMEQKRAWTSRLKTMMLKNFGVSIPEHVQQLVMQLGEVHQGVAHDSSPRRFRPPFFHTTTAPDYLQRRRAKSPVRDAFVKNSVDRMSRQARRQTLPIIDLESAETGHIELPAEDACNSKRSEKKRSVDRKTGKDKTTKTTAVFHVSTDYIPRTKEDEFMYEEKHVTSEHRPEDPNRRKSSTVVQDSFLTISPRKQSRQKSVDNIHSEASSQDATTANQLSGMFKYGFRTAFGKAKQALKPIMKNFNTEESFESHEWLVPGNVDCIDSAEPEDGLDLETFTEAVNALTLRPLSMSLADGNYGSDDFYERNLDLLDSMSGGGPDHGEEEDSAIHSDKEAGWRSASFSTGSPSPTENVKIRRSLANAEQNNEKRTGCSIKRKGAIKKRPSMPRTKSAPATPLVTDKMSGSAHKVSSSLIQQKIRSLEERSLWRSTCSIDSDFNSNGNDGKRPEAALTQKDTDASSSLFLEPKSRRESYVTMMVNKIESASDLKMS</sequence>
<dbReference type="Gene3D" id="2.30.29.30">
    <property type="entry name" value="Pleckstrin-homology domain (PH domain)/Phosphotyrosine-binding domain (PTB)"/>
    <property type="match status" value="1"/>
</dbReference>
<evidence type="ECO:0000256" key="2">
    <source>
        <dbReference type="SAM" id="MobiDB-lite"/>
    </source>
</evidence>
<accession>A0A1W0X8Z4</accession>
<dbReference type="PANTHER" id="PTHR45924">
    <property type="entry name" value="FI17866P1"/>
    <property type="match status" value="1"/>
</dbReference>
<dbReference type="Gene3D" id="1.20.900.10">
    <property type="entry name" value="Dbl homology (DH) domain"/>
    <property type="match status" value="1"/>
</dbReference>
<dbReference type="InterPro" id="IPR011993">
    <property type="entry name" value="PH-like_dom_sf"/>
</dbReference>
<evidence type="ECO:0000313" key="5">
    <source>
        <dbReference type="Proteomes" id="UP000192578"/>
    </source>
</evidence>
<feature type="region of interest" description="Disordered" evidence="2">
    <location>
        <begin position="549"/>
        <end position="572"/>
    </location>
</feature>
<dbReference type="PANTHER" id="PTHR45924:SF2">
    <property type="entry name" value="FI17866P1"/>
    <property type="match status" value="1"/>
</dbReference>